<accession>A0A6A8DC07</accession>
<dbReference type="EMBL" id="WJNG01000008">
    <property type="protein sequence ID" value="MRH43255.1"/>
    <property type="molecule type" value="Genomic_DNA"/>
</dbReference>
<reference evidence="1" key="1">
    <citation type="submission" date="2019-11" db="EMBL/GenBank/DDBJ databases">
        <authorList>
            <person name="Li J."/>
        </authorList>
    </citation>
    <scope>NUCLEOTIDE SEQUENCE</scope>
    <source>
        <strain evidence="1">B6B</strain>
    </source>
</reference>
<gene>
    <name evidence="1" type="ORF">GH741_11245</name>
</gene>
<name>A0A6A8DC07_9BACI</name>
<evidence type="ECO:0000313" key="2">
    <source>
        <dbReference type="Proteomes" id="UP000799092"/>
    </source>
</evidence>
<comment type="caution">
    <text evidence="1">The sequence shown here is derived from an EMBL/GenBank/DDBJ whole genome shotgun (WGS) entry which is preliminary data.</text>
</comment>
<protein>
    <submittedName>
        <fullName evidence="1">Uncharacterized protein</fullName>
    </submittedName>
</protein>
<dbReference type="Proteomes" id="UP000799092">
    <property type="component" value="Unassembled WGS sequence"/>
</dbReference>
<proteinExistence type="predicted"/>
<dbReference type="OrthoDB" id="2453566at2"/>
<sequence>MVYIALGIASLAILLVLLFADKFTPFSAMMSSFKEGTFKKGIVSLSIVTIAFTSYGVYYELTYQPSYLDIQVEGEHYTVFGDVGEFGYYSDTLIKKDAETEMHLVSWGELGLEKAEIIVQYPSGKEDIWEAELSRLKQSSISPLTENYQIQDIHKASLYTFKEKGNVELSITDGEKELSSLKIEVK</sequence>
<keyword evidence="2" id="KW-1185">Reference proteome</keyword>
<dbReference type="AlphaFoldDB" id="A0A6A8DC07"/>
<organism evidence="1 2">
    <name type="scientific">Aquibacillus halophilus</name>
    <dbReference type="NCBI Taxonomy" id="930132"/>
    <lineage>
        <taxon>Bacteria</taxon>
        <taxon>Bacillati</taxon>
        <taxon>Bacillota</taxon>
        <taxon>Bacilli</taxon>
        <taxon>Bacillales</taxon>
        <taxon>Bacillaceae</taxon>
        <taxon>Aquibacillus</taxon>
    </lineage>
</organism>
<dbReference type="RefSeq" id="WP_153736890.1">
    <property type="nucleotide sequence ID" value="NZ_WJNG01000008.1"/>
</dbReference>
<evidence type="ECO:0000313" key="1">
    <source>
        <dbReference type="EMBL" id="MRH43255.1"/>
    </source>
</evidence>